<protein>
    <submittedName>
        <fullName evidence="3">FAD-binding oxidoreductase</fullName>
    </submittedName>
</protein>
<keyword evidence="1" id="KW-0560">Oxidoreductase</keyword>
<dbReference type="AlphaFoldDB" id="A0A3P3FEB7"/>
<dbReference type="SUPFAM" id="SSF51905">
    <property type="entry name" value="FAD/NAD(P)-binding domain"/>
    <property type="match status" value="1"/>
</dbReference>
<dbReference type="Proteomes" id="UP000273786">
    <property type="component" value="Unassembled WGS sequence"/>
</dbReference>
<organism evidence="3 4">
    <name type="scientific">Mesorhizobium tamadayense</name>
    <dbReference type="NCBI Taxonomy" id="425306"/>
    <lineage>
        <taxon>Bacteria</taxon>
        <taxon>Pseudomonadati</taxon>
        <taxon>Pseudomonadota</taxon>
        <taxon>Alphaproteobacteria</taxon>
        <taxon>Hyphomicrobiales</taxon>
        <taxon>Phyllobacteriaceae</taxon>
        <taxon>Mesorhizobium</taxon>
    </lineage>
</organism>
<gene>
    <name evidence="3" type="ORF">EH240_21605</name>
</gene>
<dbReference type="OrthoDB" id="7421214at2"/>
<proteinExistence type="predicted"/>
<dbReference type="PANTHER" id="PTHR13847:SF287">
    <property type="entry name" value="FAD-DEPENDENT OXIDOREDUCTASE DOMAIN-CONTAINING PROTEIN 1"/>
    <property type="match status" value="1"/>
</dbReference>
<dbReference type="RefSeq" id="WP_125002401.1">
    <property type="nucleotide sequence ID" value="NZ_RQXT01000029.1"/>
</dbReference>
<feature type="domain" description="FAD dependent oxidoreductase" evidence="2">
    <location>
        <begin position="7"/>
        <end position="348"/>
    </location>
</feature>
<dbReference type="InterPro" id="IPR006076">
    <property type="entry name" value="FAD-dep_OxRdtase"/>
</dbReference>
<dbReference type="InterPro" id="IPR036188">
    <property type="entry name" value="FAD/NAD-bd_sf"/>
</dbReference>
<evidence type="ECO:0000313" key="4">
    <source>
        <dbReference type="Proteomes" id="UP000273786"/>
    </source>
</evidence>
<dbReference type="Gene3D" id="3.50.50.60">
    <property type="entry name" value="FAD/NAD(P)-binding domain"/>
    <property type="match status" value="1"/>
</dbReference>
<dbReference type="Pfam" id="PF01266">
    <property type="entry name" value="DAO"/>
    <property type="match status" value="1"/>
</dbReference>
<accession>A0A3P3FEB7</accession>
<dbReference type="GO" id="GO:0005737">
    <property type="term" value="C:cytoplasm"/>
    <property type="evidence" value="ECO:0007669"/>
    <property type="project" value="TreeGrafter"/>
</dbReference>
<name>A0A3P3FEB7_9HYPH</name>
<evidence type="ECO:0000256" key="1">
    <source>
        <dbReference type="ARBA" id="ARBA00023002"/>
    </source>
</evidence>
<reference evidence="3 4" key="1">
    <citation type="submission" date="2018-11" db="EMBL/GenBank/DDBJ databases">
        <title>the genome of Mesorhizobium tamadayense DSM 28320.</title>
        <authorList>
            <person name="Gao J."/>
        </authorList>
    </citation>
    <scope>NUCLEOTIDE SEQUENCE [LARGE SCALE GENOMIC DNA]</scope>
    <source>
        <strain evidence="3 4">DSM 28320</strain>
    </source>
</reference>
<sequence length="396" mass="41932">MGIQTADFIVIGAGIAGASAAYELSNGGKVILLEMEASPGYHSTGRSAAVMTENYGPALWSRLVTASRNFLEQPPEGFTDVPLVTPRGALFLARDGEQAKLAAQAQELTRRGASIQLTSSEDALRYCPVVKASEFVSALYEPDCMDVDTNALLTSYLKMLRARGGQLVTNGKVKALKHSNGMWTVSTPAGTFEAPVVVNAAGGWVQQIASLAGLSYRNVVPFRRTAVVFDPPAGSDVRTWPMTFDVAETFYFKPEAGRIMVSPVDMAGSEPCDAQADELEVAIAIDRIHRFTTMEVHSVKHKWGGLRTFAPDHEPVIGSDPEEPSFIWLAGQGGNGVMGGVAAARLAASFALNAAIPADIAALGITAENVSPGRACVLDASGDRPVVGNLEVFESM</sequence>
<dbReference type="PANTHER" id="PTHR13847">
    <property type="entry name" value="SARCOSINE DEHYDROGENASE-RELATED"/>
    <property type="match status" value="1"/>
</dbReference>
<dbReference type="GO" id="GO:0016491">
    <property type="term" value="F:oxidoreductase activity"/>
    <property type="evidence" value="ECO:0007669"/>
    <property type="project" value="UniProtKB-KW"/>
</dbReference>
<dbReference type="EMBL" id="RQXT01000029">
    <property type="protein sequence ID" value="RRH96891.1"/>
    <property type="molecule type" value="Genomic_DNA"/>
</dbReference>
<keyword evidence="4" id="KW-1185">Reference proteome</keyword>
<evidence type="ECO:0000313" key="3">
    <source>
        <dbReference type="EMBL" id="RRH96891.1"/>
    </source>
</evidence>
<dbReference type="Gene3D" id="3.30.9.10">
    <property type="entry name" value="D-Amino Acid Oxidase, subunit A, domain 2"/>
    <property type="match status" value="1"/>
</dbReference>
<comment type="caution">
    <text evidence="3">The sequence shown here is derived from an EMBL/GenBank/DDBJ whole genome shotgun (WGS) entry which is preliminary data.</text>
</comment>
<evidence type="ECO:0000259" key="2">
    <source>
        <dbReference type="Pfam" id="PF01266"/>
    </source>
</evidence>